<evidence type="ECO:0000313" key="1">
    <source>
        <dbReference type="EMBL" id="KAJ2987481.1"/>
    </source>
</evidence>
<gene>
    <name evidence="1" type="ORF">NUW54_g9415</name>
</gene>
<sequence>MAGAIEAALSYNTQLVKKELCTVFLDPDGASDNSDELAKTLFSLMFAWWNEHINQRLCRDDLATFIGLFDLPGPQNLTSRPNSLDQFSVKFADERLLNFIHKRLFEAHVQEYNNEGISRFVPHVPYFDNSECLRLLQHRPGGLIHIMDDQARRMPRKTDHTMVEAFVKRWGNHSSFKTGGMDRQGFPTFTVNHYSGPVTYSASGFLEKNLDAINPDFVSLLRGTSAGTGDAPAADGSGSMNPFVRGLFQPVKPMRAPSTRRKNTIKRMPTLKEGGDIDEKERDDDDTPSSNGQPCVAGEFRQALDVLFETLEDNQSWYVFCINPNDSQLPNQMEGRSVKAQVRSVGLAEIARRCVNVFEAMMTPDEFTQRYQGLLRRRMTALTKMSLRNKSVNLTQSKRKATAKTRRQG</sequence>
<dbReference type="Proteomes" id="UP001144978">
    <property type="component" value="Unassembled WGS sequence"/>
</dbReference>
<protein>
    <submittedName>
        <fullName evidence="1">Uncharacterized protein</fullName>
    </submittedName>
</protein>
<accession>A0ACC1P656</accession>
<keyword evidence="2" id="KW-1185">Reference proteome</keyword>
<comment type="caution">
    <text evidence="1">The sequence shown here is derived from an EMBL/GenBank/DDBJ whole genome shotgun (WGS) entry which is preliminary data.</text>
</comment>
<name>A0ACC1P656_9APHY</name>
<proteinExistence type="predicted"/>
<dbReference type="EMBL" id="JANSHE010003141">
    <property type="protein sequence ID" value="KAJ2987481.1"/>
    <property type="molecule type" value="Genomic_DNA"/>
</dbReference>
<organism evidence="1 2">
    <name type="scientific">Trametes sanguinea</name>
    <dbReference type="NCBI Taxonomy" id="158606"/>
    <lineage>
        <taxon>Eukaryota</taxon>
        <taxon>Fungi</taxon>
        <taxon>Dikarya</taxon>
        <taxon>Basidiomycota</taxon>
        <taxon>Agaricomycotina</taxon>
        <taxon>Agaricomycetes</taxon>
        <taxon>Polyporales</taxon>
        <taxon>Polyporaceae</taxon>
        <taxon>Trametes</taxon>
    </lineage>
</organism>
<evidence type="ECO:0000313" key="2">
    <source>
        <dbReference type="Proteomes" id="UP001144978"/>
    </source>
</evidence>
<reference evidence="1" key="1">
    <citation type="submission" date="2022-08" db="EMBL/GenBank/DDBJ databases">
        <title>Genome Sequence of Pycnoporus sanguineus.</title>
        <authorList>
            <person name="Buettner E."/>
        </authorList>
    </citation>
    <scope>NUCLEOTIDE SEQUENCE</scope>
    <source>
        <strain evidence="1">CG-C14</strain>
    </source>
</reference>